<dbReference type="InterPro" id="IPR004715">
    <property type="entry name" value="PTS_IIA_fruc"/>
</dbReference>
<keyword evidence="4" id="KW-0808">Transferase</keyword>
<dbReference type="InterPro" id="IPR002178">
    <property type="entry name" value="PTS_EIIA_type-2_dom"/>
</dbReference>
<gene>
    <name evidence="7" type="ORF">GTI81_16440</name>
</gene>
<dbReference type="SUPFAM" id="SSF55804">
    <property type="entry name" value="Phoshotransferase/anion transport protein"/>
    <property type="match status" value="1"/>
</dbReference>
<evidence type="ECO:0000313" key="7">
    <source>
        <dbReference type="EMBL" id="MXS54260.1"/>
    </source>
</evidence>
<dbReference type="Pfam" id="PF00359">
    <property type="entry name" value="PTS_EIIA_2"/>
    <property type="match status" value="1"/>
</dbReference>
<evidence type="ECO:0000256" key="1">
    <source>
        <dbReference type="ARBA" id="ARBA00022448"/>
    </source>
</evidence>
<evidence type="ECO:0000256" key="2">
    <source>
        <dbReference type="ARBA" id="ARBA00022553"/>
    </source>
</evidence>
<dbReference type="GeneID" id="86911079"/>
<evidence type="ECO:0000259" key="6">
    <source>
        <dbReference type="PROSITE" id="PS51094"/>
    </source>
</evidence>
<dbReference type="CDD" id="cd00211">
    <property type="entry name" value="PTS_IIA_fru"/>
    <property type="match status" value="1"/>
</dbReference>
<keyword evidence="3" id="KW-0762">Sugar transport</keyword>
<keyword evidence="2" id="KW-0597">Phosphoprotein</keyword>
<protein>
    <submittedName>
        <fullName evidence="7">PTS transporter subunit EIIA</fullName>
    </submittedName>
</protein>
<dbReference type="PANTHER" id="PTHR47738:SF2">
    <property type="entry name" value="PTS SYSTEM FRUCTOSE-LIKE EIIA COMPONENT"/>
    <property type="match status" value="1"/>
</dbReference>
<dbReference type="GO" id="GO:0016020">
    <property type="term" value="C:membrane"/>
    <property type="evidence" value="ECO:0007669"/>
    <property type="project" value="InterPro"/>
</dbReference>
<reference evidence="7 8" key="1">
    <citation type="submission" date="2019-04" db="EMBL/GenBank/DDBJ databases">
        <title>Step-wise assembly of the neonatal virome modulated by breast feeding.</title>
        <authorList>
            <person name="Liang G."/>
            <person name="Bushman F."/>
        </authorList>
    </citation>
    <scope>NUCLEOTIDE SEQUENCE [LARGE SCALE GENOMIC DNA]</scope>
    <source>
        <strain evidence="7 8">E3754</strain>
    </source>
</reference>
<name>A0AAP6VAA6_ENTFL</name>
<dbReference type="GO" id="GO:0008982">
    <property type="term" value="F:protein-N(PI)-phosphohistidine-sugar phosphotransferase activity"/>
    <property type="evidence" value="ECO:0007669"/>
    <property type="project" value="InterPro"/>
</dbReference>
<dbReference type="EMBL" id="WVTJ01000102">
    <property type="protein sequence ID" value="MXS54260.1"/>
    <property type="molecule type" value="Genomic_DNA"/>
</dbReference>
<dbReference type="PROSITE" id="PS51094">
    <property type="entry name" value="PTS_EIIA_TYPE_2"/>
    <property type="match status" value="1"/>
</dbReference>
<proteinExistence type="predicted"/>
<evidence type="ECO:0000313" key="8">
    <source>
        <dbReference type="Proteomes" id="UP000429730"/>
    </source>
</evidence>
<sequence length="150" mass="16938">MIDEGLIVLDSALTNKKSIIHYLSEKAKEFGYLKNSANYIKAVNKREEEFSTAIGYDVSIPHGKSKEVINPFICFLRTNQPIQWDTNGNTVELVFMLGIPEENKTTFHLKVLAEISKKLLDEGFRNDLLTGSKESILDSLYQVEKKIGGI</sequence>
<dbReference type="NCBIfam" id="TIGR00848">
    <property type="entry name" value="fruA"/>
    <property type="match status" value="1"/>
</dbReference>
<dbReference type="PANTHER" id="PTHR47738">
    <property type="entry name" value="PTS SYSTEM FRUCTOSE-LIKE EIIA COMPONENT-RELATED"/>
    <property type="match status" value="1"/>
</dbReference>
<dbReference type="GO" id="GO:0009401">
    <property type="term" value="P:phosphoenolpyruvate-dependent sugar phosphotransferase system"/>
    <property type="evidence" value="ECO:0007669"/>
    <property type="project" value="UniProtKB-KW"/>
</dbReference>
<dbReference type="InterPro" id="IPR016152">
    <property type="entry name" value="PTrfase/Anion_transptr"/>
</dbReference>
<feature type="domain" description="PTS EIIA type-2" evidence="6">
    <location>
        <begin position="1"/>
        <end position="143"/>
    </location>
</feature>
<keyword evidence="1" id="KW-0813">Transport</keyword>
<dbReference type="RefSeq" id="WP_002362842.1">
    <property type="nucleotide sequence ID" value="NZ_CAACXT010000001.1"/>
</dbReference>
<dbReference type="AlphaFoldDB" id="A0AAP6VAA6"/>
<keyword evidence="5" id="KW-0598">Phosphotransferase system</keyword>
<accession>A0AAP6VAA6</accession>
<organism evidence="7 8">
    <name type="scientific">Enterococcus faecalis</name>
    <name type="common">Streptococcus faecalis</name>
    <dbReference type="NCBI Taxonomy" id="1351"/>
    <lineage>
        <taxon>Bacteria</taxon>
        <taxon>Bacillati</taxon>
        <taxon>Bacillota</taxon>
        <taxon>Bacilli</taxon>
        <taxon>Lactobacillales</taxon>
        <taxon>Enterococcaceae</taxon>
        <taxon>Enterococcus</taxon>
    </lineage>
</organism>
<dbReference type="Gene3D" id="3.40.930.10">
    <property type="entry name" value="Mannitol-specific EII, Chain A"/>
    <property type="match status" value="1"/>
</dbReference>
<evidence type="ECO:0000256" key="4">
    <source>
        <dbReference type="ARBA" id="ARBA00022679"/>
    </source>
</evidence>
<evidence type="ECO:0000256" key="5">
    <source>
        <dbReference type="ARBA" id="ARBA00022683"/>
    </source>
</evidence>
<dbReference type="Proteomes" id="UP000429730">
    <property type="component" value="Unassembled WGS sequence"/>
</dbReference>
<comment type="caution">
    <text evidence="7">The sequence shown here is derived from an EMBL/GenBank/DDBJ whole genome shotgun (WGS) entry which is preliminary data.</text>
</comment>
<dbReference type="InterPro" id="IPR051541">
    <property type="entry name" value="PTS_SugarTrans_NitroReg"/>
</dbReference>
<evidence type="ECO:0000256" key="3">
    <source>
        <dbReference type="ARBA" id="ARBA00022597"/>
    </source>
</evidence>